<dbReference type="Gene3D" id="1.10.443.10">
    <property type="entry name" value="Intergrase catalytic core"/>
    <property type="match status" value="1"/>
</dbReference>
<sequence length="405" mass="44092">MTTVPCWARVCLPLAPYADGYRAELERLGYTPLTAAAHVRLMAHLSRWLAREGLETSELTPATVDTYFVYRRAAGYVNERTARALRPLVGYLQHLGVVSAWVPAAATTPVEQLLVRYRDYLTTERGLAQTTVALNVRLVQPFLLERANKTEDDVDLERLTAGEVAAFVVVQCRKRPRSAQRIVTALRSLLTFLYLEGVIDQPLATAVPSVAGWTLRGLPQALEADQVVALLASCDQQTSTGRRDLAILTLLFRLGLRAGEVAALGLDDIDWRLGEITVWGKGNRRDRMPLPADVGEKIVAYLRNGRPAAAQGRTVFVRAQAPYRALSTGAVTTAVASAGRRAGIGVVHAHRLRHSAATAMLRGGGSLSDIGQALRHVRPLTTAIYAKVDTEALRALARPWPGEAA</sequence>
<dbReference type="Proteomes" id="UP001521150">
    <property type="component" value="Unassembled WGS sequence"/>
</dbReference>
<dbReference type="InterPro" id="IPR010998">
    <property type="entry name" value="Integrase_recombinase_N"/>
</dbReference>
<keyword evidence="11" id="KW-1185">Reference proteome</keyword>
<comment type="caution">
    <text evidence="7">The sequence shown here is derived from an EMBL/GenBank/DDBJ whole genome shotgun (WGS) entry which is preliminary data.</text>
</comment>
<evidence type="ECO:0000313" key="6">
    <source>
        <dbReference type="EMBL" id="MCE7003128.1"/>
    </source>
</evidence>
<name>A0ABS8Z7A7_9PSEU</name>
<dbReference type="Gene3D" id="1.10.150.130">
    <property type="match status" value="1"/>
</dbReference>
<dbReference type="InterPro" id="IPR002104">
    <property type="entry name" value="Integrase_catalytic"/>
</dbReference>
<dbReference type="PANTHER" id="PTHR30349">
    <property type="entry name" value="PHAGE INTEGRASE-RELATED"/>
    <property type="match status" value="1"/>
</dbReference>
<accession>A0ABS8Z7A7</accession>
<dbReference type="PROSITE" id="PS51898">
    <property type="entry name" value="TYR_RECOMBINASE"/>
    <property type="match status" value="1"/>
</dbReference>
<dbReference type="InterPro" id="IPR013762">
    <property type="entry name" value="Integrase-like_cat_sf"/>
</dbReference>
<evidence type="ECO:0000313" key="11">
    <source>
        <dbReference type="Proteomes" id="UP001521150"/>
    </source>
</evidence>
<dbReference type="EMBL" id="JAJVCN010000001">
    <property type="protein sequence ID" value="MCE7003128.1"/>
    <property type="molecule type" value="Genomic_DNA"/>
</dbReference>
<protein>
    <submittedName>
        <fullName evidence="7">Site-specific integrase</fullName>
    </submittedName>
</protein>
<evidence type="ECO:0000313" key="9">
    <source>
        <dbReference type="EMBL" id="MCE7007329.1"/>
    </source>
</evidence>
<dbReference type="SUPFAM" id="SSF56349">
    <property type="entry name" value="DNA breaking-rejoining enzymes"/>
    <property type="match status" value="1"/>
</dbReference>
<keyword evidence="1 3" id="KW-0238">DNA-binding</keyword>
<evidence type="ECO:0000313" key="10">
    <source>
        <dbReference type="EMBL" id="MCE7011681.1"/>
    </source>
</evidence>
<dbReference type="PANTHER" id="PTHR30349:SF90">
    <property type="entry name" value="TYROSINE RECOMBINASE XERD"/>
    <property type="match status" value="1"/>
</dbReference>
<evidence type="ECO:0000313" key="8">
    <source>
        <dbReference type="EMBL" id="MCE7006954.1"/>
    </source>
</evidence>
<organism evidence="7 11">
    <name type="scientific">Kibdelosporangium philippinense</name>
    <dbReference type="NCBI Taxonomy" id="211113"/>
    <lineage>
        <taxon>Bacteria</taxon>
        <taxon>Bacillati</taxon>
        <taxon>Actinomycetota</taxon>
        <taxon>Actinomycetes</taxon>
        <taxon>Pseudonocardiales</taxon>
        <taxon>Pseudonocardiaceae</taxon>
        <taxon>Kibdelosporangium</taxon>
    </lineage>
</organism>
<dbReference type="RefSeq" id="WP_233724686.1">
    <property type="nucleotide sequence ID" value="NZ_JAJVCN010000001.1"/>
</dbReference>
<dbReference type="EMBL" id="JAJVCN010000005">
    <property type="protein sequence ID" value="MCE7011681.1"/>
    <property type="molecule type" value="Genomic_DNA"/>
</dbReference>
<dbReference type="InterPro" id="IPR011010">
    <property type="entry name" value="DNA_brk_join_enz"/>
</dbReference>
<dbReference type="Pfam" id="PF00589">
    <property type="entry name" value="Phage_integrase"/>
    <property type="match status" value="1"/>
</dbReference>
<evidence type="ECO:0000259" key="4">
    <source>
        <dbReference type="PROSITE" id="PS51898"/>
    </source>
</evidence>
<evidence type="ECO:0000256" key="1">
    <source>
        <dbReference type="ARBA" id="ARBA00023125"/>
    </source>
</evidence>
<dbReference type="EMBL" id="JAJVCN010000002">
    <property type="protein sequence ID" value="MCE7006954.1"/>
    <property type="molecule type" value="Genomic_DNA"/>
</dbReference>
<evidence type="ECO:0000259" key="5">
    <source>
        <dbReference type="PROSITE" id="PS51900"/>
    </source>
</evidence>
<reference evidence="7 11" key="1">
    <citation type="submission" date="2021-12" db="EMBL/GenBank/DDBJ databases">
        <title>Genome sequence of Kibdelosporangium philippinense ATCC 49844.</title>
        <authorList>
            <person name="Fedorov E.A."/>
            <person name="Omeragic M."/>
            <person name="Shalygina K.F."/>
            <person name="Maclea K.S."/>
        </authorList>
    </citation>
    <scope>NUCLEOTIDE SEQUENCE [LARGE SCALE GENOMIC DNA]</scope>
    <source>
        <strain evidence="7 11">ATCC 49844</strain>
    </source>
</reference>
<keyword evidence="2" id="KW-0233">DNA recombination</keyword>
<gene>
    <name evidence="6" type="ORF">LWC34_09840</name>
    <name evidence="7" type="ORF">LWC34_10685</name>
    <name evidence="8" type="ORF">LWC34_29605</name>
    <name evidence="9" type="ORF">LWC34_31585</name>
    <name evidence="10" type="ORF">LWC34_54050</name>
</gene>
<dbReference type="EMBL" id="JAJVCN010000002">
    <property type="protein sequence ID" value="MCE7007329.1"/>
    <property type="molecule type" value="Genomic_DNA"/>
</dbReference>
<feature type="domain" description="Tyr recombinase" evidence="4">
    <location>
        <begin position="217"/>
        <end position="398"/>
    </location>
</feature>
<evidence type="ECO:0000256" key="3">
    <source>
        <dbReference type="PROSITE-ProRule" id="PRU01248"/>
    </source>
</evidence>
<dbReference type="EMBL" id="JAJVCN010000001">
    <property type="protein sequence ID" value="MCE7003292.1"/>
    <property type="molecule type" value="Genomic_DNA"/>
</dbReference>
<dbReference type="InterPro" id="IPR050090">
    <property type="entry name" value="Tyrosine_recombinase_XerCD"/>
</dbReference>
<proteinExistence type="predicted"/>
<dbReference type="InterPro" id="IPR044068">
    <property type="entry name" value="CB"/>
</dbReference>
<evidence type="ECO:0000313" key="7">
    <source>
        <dbReference type="EMBL" id="MCE7003292.1"/>
    </source>
</evidence>
<dbReference type="PROSITE" id="PS51900">
    <property type="entry name" value="CB"/>
    <property type="match status" value="1"/>
</dbReference>
<evidence type="ECO:0000256" key="2">
    <source>
        <dbReference type="ARBA" id="ARBA00023172"/>
    </source>
</evidence>
<feature type="domain" description="Core-binding (CB)" evidence="5">
    <location>
        <begin position="108"/>
        <end position="194"/>
    </location>
</feature>